<evidence type="ECO:0000313" key="2">
    <source>
        <dbReference type="Proteomes" id="UP000280791"/>
    </source>
</evidence>
<dbReference type="OrthoDB" id="4687120at2"/>
<name>A0A497YSC3_9BACL</name>
<organism evidence="1 2">
    <name type="scientific">Planococcus citreus</name>
    <dbReference type="NCBI Taxonomy" id="1373"/>
    <lineage>
        <taxon>Bacteria</taxon>
        <taxon>Bacillati</taxon>
        <taxon>Bacillota</taxon>
        <taxon>Bacilli</taxon>
        <taxon>Bacillales</taxon>
        <taxon>Caryophanaceae</taxon>
        <taxon>Planococcus</taxon>
    </lineage>
</organism>
<protein>
    <submittedName>
        <fullName evidence="1">Uncharacterized protein</fullName>
    </submittedName>
</protein>
<dbReference type="Proteomes" id="UP000280791">
    <property type="component" value="Unassembled WGS sequence"/>
</dbReference>
<dbReference type="RefSeq" id="WP_121298956.1">
    <property type="nucleotide sequence ID" value="NZ_QBEW01000050.1"/>
</dbReference>
<evidence type="ECO:0000313" key="1">
    <source>
        <dbReference type="EMBL" id="RLJ91233.1"/>
    </source>
</evidence>
<dbReference type="EMBL" id="RCCP01000001">
    <property type="protein sequence ID" value="RLJ91233.1"/>
    <property type="molecule type" value="Genomic_DNA"/>
</dbReference>
<dbReference type="AlphaFoldDB" id="A0A497YSC3"/>
<proteinExistence type="predicted"/>
<accession>A0A497YSC3</accession>
<sequence length="130" mass="15157">MNEELLIADEVKRTLKARCEYREGKFRFTKTKKLDIFLGSSLFVFKLDMEISFGHFQQDGAADNKARIYILPEEILAFEDTLRKFPIPLPIAFRQCIHMNQNLVEITMESLEPPRHFALRLAAALKEIEP</sequence>
<gene>
    <name evidence="1" type="ORF">DFR62_1391</name>
</gene>
<keyword evidence="2" id="KW-1185">Reference proteome</keyword>
<reference evidence="1 2" key="1">
    <citation type="submission" date="2018-10" db="EMBL/GenBank/DDBJ databases">
        <title>Genomic Encyclopedia of Type Strains, Phase IV (KMG-IV): sequencing the most valuable type-strain genomes for metagenomic binning, comparative biology and taxonomic classification.</title>
        <authorList>
            <person name="Goeker M."/>
        </authorList>
    </citation>
    <scope>NUCLEOTIDE SEQUENCE [LARGE SCALE GENOMIC DNA]</scope>
    <source>
        <strain evidence="1 2">DSM 20549</strain>
    </source>
</reference>
<comment type="caution">
    <text evidence="1">The sequence shown here is derived from an EMBL/GenBank/DDBJ whole genome shotgun (WGS) entry which is preliminary data.</text>
</comment>